<feature type="transmembrane region" description="Helical" evidence="1">
    <location>
        <begin position="185"/>
        <end position="218"/>
    </location>
</feature>
<dbReference type="AlphaFoldDB" id="A0AA34RCG7"/>
<dbReference type="Proteomes" id="UP000008305">
    <property type="component" value="Chromosome"/>
</dbReference>
<dbReference type="EMBL" id="CP002608">
    <property type="protein sequence ID" value="AEB41065.1"/>
    <property type="molecule type" value="Genomic_DNA"/>
</dbReference>
<dbReference type="KEGG" id="cpm:G5S_0030"/>
<dbReference type="GeneID" id="99718096"/>
<proteinExistence type="predicted"/>
<evidence type="ECO:0000313" key="3">
    <source>
        <dbReference type="Proteomes" id="UP000008305"/>
    </source>
</evidence>
<feature type="transmembrane region" description="Helical" evidence="1">
    <location>
        <begin position="148"/>
        <end position="165"/>
    </location>
</feature>
<reference evidence="2 3" key="1">
    <citation type="journal article" date="2011" name="J. Bacteriol.">
        <title>Genome sequence of the obligate intracellular animal pathogen Chlamydia pecorum E58.</title>
        <authorList>
            <person name="Mojica S."/>
            <person name="Huot Creasy H."/>
            <person name="Daugherty S."/>
            <person name="Read T.D."/>
            <person name="Kim T."/>
            <person name="Kaltenboeck B."/>
            <person name="Bavoil P."/>
            <person name="Myers G.S."/>
        </authorList>
    </citation>
    <scope>NUCLEOTIDE SEQUENCE [LARGE SCALE GENOMIC DNA]</scope>
    <source>
        <strain evidence="2 3">E58</strain>
    </source>
</reference>
<evidence type="ECO:0000256" key="1">
    <source>
        <dbReference type="SAM" id="Phobius"/>
    </source>
</evidence>
<keyword evidence="1" id="KW-1133">Transmembrane helix</keyword>
<dbReference type="RefSeq" id="WP_013712144.1">
    <property type="nucleotide sequence ID" value="NC_015408.1"/>
</dbReference>
<evidence type="ECO:0000313" key="2">
    <source>
        <dbReference type="EMBL" id="AEB41065.1"/>
    </source>
</evidence>
<protein>
    <submittedName>
        <fullName evidence="2">Uncharacterized protein</fullName>
    </submittedName>
</protein>
<gene>
    <name evidence="2" type="ordered locus">G5S_0030</name>
</gene>
<organism evidence="2 3">
    <name type="scientific">Chlamydia pecorum (strain ATCC VR-628 / DSM 29919 / E58)</name>
    <name type="common">Chlamydophila pecorum</name>
    <dbReference type="NCBI Taxonomy" id="331635"/>
    <lineage>
        <taxon>Bacteria</taxon>
        <taxon>Pseudomonadati</taxon>
        <taxon>Chlamydiota</taxon>
        <taxon>Chlamydiia</taxon>
        <taxon>Chlamydiales</taxon>
        <taxon>Chlamydiaceae</taxon>
        <taxon>Chlamydia/Chlamydophila group</taxon>
        <taxon>Chlamydia</taxon>
    </lineage>
</organism>
<accession>A0AA34RCG7</accession>
<name>A0AA34RCG7_CHLPE</name>
<keyword evidence="3" id="KW-1185">Reference proteome</keyword>
<keyword evidence="1" id="KW-0472">Membrane</keyword>
<sequence length="235" mass="27167">MRVIFPDKHNQPSSFCRLLKRLPLCIFISSCVSPVFSYILHKIFRTQGVLEIFALSSQGVQKGYLWQFLTYPFFTADSLCIHKEQCFEITQRFLIRNTLDFLFFYKATDFIIRKLGVWSFLTLVSIQIPSIGFLIWCCMKLFGTPQAFFGPESLICSTMLVWIFLDPEKRLGLGPIPLTISRKWGFLILLGFYFCILIFSGSPLIFLGSILSLGLAWLFCKKEKIPNPYTASLRF</sequence>
<feature type="transmembrane region" description="Helical" evidence="1">
    <location>
        <begin position="115"/>
        <end position="136"/>
    </location>
</feature>
<keyword evidence="1" id="KW-0812">Transmembrane</keyword>